<dbReference type="PROSITE" id="PS51272">
    <property type="entry name" value="SLH"/>
    <property type="match status" value="1"/>
</dbReference>
<name>A0ABZ0U1A2_9FIRM</name>
<dbReference type="InterPro" id="IPR001119">
    <property type="entry name" value="SLH_dom"/>
</dbReference>
<reference evidence="2 3" key="1">
    <citation type="submission" date="2023-12" db="EMBL/GenBank/DDBJ databases">
        <authorList>
            <person name="Manesh M.J.H."/>
            <person name="Bing R.G."/>
            <person name="Willard D.J."/>
            <person name="Kelly R.M."/>
        </authorList>
    </citation>
    <scope>NUCLEOTIDE SEQUENCE [LARGE SCALE GENOMIC DNA]</scope>
    <source>
        <strain evidence="2 3">DSM 8977</strain>
    </source>
</reference>
<dbReference type="Proteomes" id="UP001322744">
    <property type="component" value="Chromosome"/>
</dbReference>
<feature type="domain" description="SLH" evidence="1">
    <location>
        <begin position="34"/>
        <end position="103"/>
    </location>
</feature>
<evidence type="ECO:0000259" key="1">
    <source>
        <dbReference type="PROSITE" id="PS51272"/>
    </source>
</evidence>
<gene>
    <name evidence="2" type="ORF">SOJ16_000715</name>
</gene>
<accession>A0ABZ0U1A2</accession>
<sequence>MDYNIKEHPYFNMYFEDFLVNYPRKYPTDYKRFAYYCKDYSNIPQLYREPMLRLADLGIITPEQSALHIGVYYFNPAKMLTRADAVEMISRVFDKSKRDVLDEVTVKQFDYWEVKNEIGLGKWKIYDYDLKRYRDRADGIFDNCTDTIVLATQVATFRFEEPKAMSFAKAVYKMNPAGYYTVCLAWQSSSSGYDLANFWGCVSDKLGLGFRLYDEIDAEKLKVQDNGKVLSNFIPLAYRDEFMKDLSTFTASKLKTVSNTHEILKQYGNIYVSFSLEPYSKNTIDYCIYTVVPPDKLANKKDYPILTAKPNPKYTQ</sequence>
<evidence type="ECO:0000313" key="2">
    <source>
        <dbReference type="EMBL" id="WPX09503.1"/>
    </source>
</evidence>
<protein>
    <recommendedName>
        <fullName evidence="1">SLH domain-containing protein</fullName>
    </recommendedName>
</protein>
<keyword evidence="3" id="KW-1185">Reference proteome</keyword>
<evidence type="ECO:0000313" key="3">
    <source>
        <dbReference type="Proteomes" id="UP001322744"/>
    </source>
</evidence>
<proteinExistence type="predicted"/>
<organism evidence="2 3">
    <name type="scientific">Anaerocellum danielii</name>
    <dbReference type="NCBI Taxonomy" id="1387557"/>
    <lineage>
        <taxon>Bacteria</taxon>
        <taxon>Bacillati</taxon>
        <taxon>Bacillota</taxon>
        <taxon>Bacillota incertae sedis</taxon>
        <taxon>Caldicellulosiruptorales</taxon>
        <taxon>Caldicellulosiruptoraceae</taxon>
        <taxon>Anaerocellum</taxon>
    </lineage>
</organism>
<dbReference type="EMBL" id="CP139957">
    <property type="protein sequence ID" value="WPX09503.1"/>
    <property type="molecule type" value="Genomic_DNA"/>
</dbReference>